<keyword evidence="3" id="KW-0145">Chemotaxis</keyword>
<dbReference type="RefSeq" id="WP_125128572.1">
    <property type="nucleotide sequence ID" value="NZ_CASCYM010000002.1"/>
</dbReference>
<dbReference type="InterPro" id="IPR004090">
    <property type="entry name" value="Chemotax_Me-accpt_rcpt"/>
</dbReference>
<evidence type="ECO:0000256" key="2">
    <source>
        <dbReference type="ARBA" id="ARBA00022475"/>
    </source>
</evidence>
<dbReference type="PANTHER" id="PTHR43531">
    <property type="entry name" value="PROTEIN ICFG"/>
    <property type="match status" value="1"/>
</dbReference>
<evidence type="ECO:0000256" key="9">
    <source>
        <dbReference type="SAM" id="Phobius"/>
    </source>
</evidence>
<dbReference type="InterPro" id="IPR004089">
    <property type="entry name" value="MCPsignal_dom"/>
</dbReference>
<dbReference type="CDD" id="cd12912">
    <property type="entry name" value="PDC2_MCP_like"/>
    <property type="match status" value="1"/>
</dbReference>
<keyword evidence="5 9" id="KW-1133">Transmembrane helix</keyword>
<dbReference type="Pfam" id="PF02743">
    <property type="entry name" value="dCache_1"/>
    <property type="match status" value="1"/>
</dbReference>
<keyword evidence="6 9" id="KW-0472">Membrane</keyword>
<dbReference type="AlphaFoldDB" id="A0A426DK79"/>
<keyword evidence="4 9" id="KW-0812">Transmembrane</keyword>
<evidence type="ECO:0000256" key="8">
    <source>
        <dbReference type="PROSITE-ProRule" id="PRU00284"/>
    </source>
</evidence>
<dbReference type="EMBL" id="RHJS01000002">
    <property type="protein sequence ID" value="RRK33259.1"/>
    <property type="molecule type" value="Genomic_DNA"/>
</dbReference>
<evidence type="ECO:0000259" key="11">
    <source>
        <dbReference type="PROSITE" id="PS50111"/>
    </source>
</evidence>
<protein>
    <submittedName>
        <fullName evidence="13">Methyl-accepting chemotaxis protein</fullName>
    </submittedName>
</protein>
<keyword evidence="8" id="KW-0807">Transducer</keyword>
<feature type="chain" id="PRO_5038355087" evidence="10">
    <location>
        <begin position="26"/>
        <end position="657"/>
    </location>
</feature>
<comment type="caution">
    <text evidence="13">The sequence shown here is derived from an EMBL/GenBank/DDBJ whole genome shotgun (WGS) entry which is preliminary data.</text>
</comment>
<organism evidence="13 14">
    <name type="scientific">Schaedlerella arabinosiphila</name>
    <dbReference type="NCBI Taxonomy" id="2044587"/>
    <lineage>
        <taxon>Bacteria</taxon>
        <taxon>Bacillati</taxon>
        <taxon>Bacillota</taxon>
        <taxon>Clostridia</taxon>
        <taxon>Lachnospirales</taxon>
        <taxon>Lachnospiraceae</taxon>
        <taxon>Schaedlerella</taxon>
    </lineage>
</organism>
<accession>A0A426DK79</accession>
<dbReference type="CDD" id="cd12914">
    <property type="entry name" value="PDC1_DGC_like"/>
    <property type="match status" value="1"/>
</dbReference>
<dbReference type="GO" id="GO:0007165">
    <property type="term" value="P:signal transduction"/>
    <property type="evidence" value="ECO:0007669"/>
    <property type="project" value="UniProtKB-KW"/>
</dbReference>
<dbReference type="GO" id="GO:0005886">
    <property type="term" value="C:plasma membrane"/>
    <property type="evidence" value="ECO:0007669"/>
    <property type="project" value="UniProtKB-SubCell"/>
</dbReference>
<dbReference type="SMART" id="SM00283">
    <property type="entry name" value="MA"/>
    <property type="match status" value="1"/>
</dbReference>
<gene>
    <name evidence="13" type="ORF">EBB54_19385</name>
</gene>
<dbReference type="Gene3D" id="1.10.287.950">
    <property type="entry name" value="Methyl-accepting chemotaxis protein"/>
    <property type="match status" value="1"/>
</dbReference>
<dbReference type="InterPro" id="IPR033479">
    <property type="entry name" value="dCache_1"/>
</dbReference>
<feature type="signal peptide" evidence="10">
    <location>
        <begin position="1"/>
        <end position="25"/>
    </location>
</feature>
<name>A0A426DK79_9FIRM</name>
<evidence type="ECO:0000256" key="4">
    <source>
        <dbReference type="ARBA" id="ARBA00022692"/>
    </source>
</evidence>
<dbReference type="SUPFAM" id="SSF58104">
    <property type="entry name" value="Methyl-accepting chemotaxis protein (MCP) signaling domain"/>
    <property type="match status" value="1"/>
</dbReference>
<comment type="subcellular location">
    <subcellularLocation>
        <location evidence="1">Cell membrane</location>
        <topology evidence="1">Multi-pass membrane protein</topology>
    </subcellularLocation>
</comment>
<dbReference type="PANTHER" id="PTHR43531:SF11">
    <property type="entry name" value="METHYL-ACCEPTING CHEMOTAXIS PROTEIN 3"/>
    <property type="match status" value="1"/>
</dbReference>
<evidence type="ECO:0000256" key="5">
    <source>
        <dbReference type="ARBA" id="ARBA00022989"/>
    </source>
</evidence>
<evidence type="ECO:0000256" key="7">
    <source>
        <dbReference type="ARBA" id="ARBA00029447"/>
    </source>
</evidence>
<dbReference type="Pfam" id="PF00015">
    <property type="entry name" value="MCPsignal"/>
    <property type="match status" value="1"/>
</dbReference>
<proteinExistence type="inferred from homology"/>
<evidence type="ECO:0000313" key="13">
    <source>
        <dbReference type="EMBL" id="RRK33259.1"/>
    </source>
</evidence>
<dbReference type="CDD" id="cd11386">
    <property type="entry name" value="MCP_signal"/>
    <property type="match status" value="1"/>
</dbReference>
<dbReference type="Proteomes" id="UP000274920">
    <property type="component" value="Unassembled WGS sequence"/>
</dbReference>
<keyword evidence="2" id="KW-1003">Cell membrane</keyword>
<evidence type="ECO:0000313" key="14">
    <source>
        <dbReference type="Proteomes" id="UP000274920"/>
    </source>
</evidence>
<dbReference type="PRINTS" id="PR00260">
    <property type="entry name" value="CHEMTRNSDUCR"/>
</dbReference>
<evidence type="ECO:0000259" key="12">
    <source>
        <dbReference type="PROSITE" id="PS50885"/>
    </source>
</evidence>
<dbReference type="InterPro" id="IPR029151">
    <property type="entry name" value="Sensor-like_sf"/>
</dbReference>
<evidence type="ECO:0000256" key="1">
    <source>
        <dbReference type="ARBA" id="ARBA00004651"/>
    </source>
</evidence>
<comment type="similarity">
    <text evidence="7">Belongs to the methyl-accepting chemotaxis (MCP) protein family.</text>
</comment>
<dbReference type="GO" id="GO:0004888">
    <property type="term" value="F:transmembrane signaling receptor activity"/>
    <property type="evidence" value="ECO:0007669"/>
    <property type="project" value="InterPro"/>
</dbReference>
<dbReference type="PROSITE" id="PS50885">
    <property type="entry name" value="HAMP"/>
    <property type="match status" value="1"/>
</dbReference>
<dbReference type="Gene3D" id="3.30.450.20">
    <property type="entry name" value="PAS domain"/>
    <property type="match status" value="1"/>
</dbReference>
<feature type="domain" description="HAMP" evidence="12">
    <location>
        <begin position="305"/>
        <end position="358"/>
    </location>
</feature>
<reference evidence="13" key="1">
    <citation type="submission" date="2018-10" db="EMBL/GenBank/DDBJ databases">
        <title>Schaedlerella arabinophila gen. nov. sp. nov., isolated from the mouse intestinal tract and comparative analysis with the genome of the closely related altered Schaedler flora strain ASF502.</title>
        <authorList>
            <person name="Miyake S."/>
            <person name="Soh M."/>
            <person name="Seedorf H."/>
        </authorList>
    </citation>
    <scope>NUCLEOTIDE SEQUENCE [LARGE SCALE GENOMIC DNA]</scope>
    <source>
        <strain evidence="13">DSM 106076</strain>
    </source>
</reference>
<dbReference type="InterPro" id="IPR051310">
    <property type="entry name" value="MCP_chemotaxis"/>
</dbReference>
<dbReference type="Gene3D" id="6.10.340.10">
    <property type="match status" value="1"/>
</dbReference>
<keyword evidence="14" id="KW-1185">Reference proteome</keyword>
<evidence type="ECO:0000256" key="3">
    <source>
        <dbReference type="ARBA" id="ARBA00022500"/>
    </source>
</evidence>
<dbReference type="GO" id="GO:0006935">
    <property type="term" value="P:chemotaxis"/>
    <property type="evidence" value="ECO:0007669"/>
    <property type="project" value="UniProtKB-KW"/>
</dbReference>
<evidence type="ECO:0000256" key="10">
    <source>
        <dbReference type="SAM" id="SignalP"/>
    </source>
</evidence>
<feature type="domain" description="Methyl-accepting transducer" evidence="11">
    <location>
        <begin position="410"/>
        <end position="639"/>
    </location>
</feature>
<dbReference type="SUPFAM" id="SSF103190">
    <property type="entry name" value="Sensory domain-like"/>
    <property type="match status" value="1"/>
</dbReference>
<sequence length="657" mass="70297">MKSIRTKITLCLMVTVLATQLVVGASSITLNYNSTITTVDQMMSQTAVLAAERIEQELTAYKNVAVDTGCIPQLLDEEVPLDEKRSIIDERVSMHDFQRGNIVGADGISIFDGNDYSDREYVRQAMQGNVYVSEPLISKVTGELSIMVAAPLYEDGTKDSKIAGVVYFVPHETFLNDIVSSISVSNNSRAYMINRSGATIADTTLETITVQNIEAEAESDSSLKELAAIHADMREGKSGFGSYKMAKEKMFASYAPVNGTDGWSVAVVAPQSDYLSTTYFDIVINLVMMLLAILASIFVALKLANSIGRPMKACAERMRLLVEGDLESPVPEVVSMDETGVLTQSTAELVKGLSAIIHDIGYLLSEMSSQNLDIHSRNREAYVGDFQSILDSMRNLKLELSGILRQINDSADEVSNASGQVSSSAQNLSQGAVEQASSVQQLAAQMSEISGQVKDTASGALDVRNQTHQVGEAVSNCNQQMQDLMKAMEKIHSSSDEIGKIIKTIEDIAFQTNILALNAAVEAARAGDAGKGFAVVADEVRNLASKSAEASKNTSVLIAHSTEAVQSGAEIAKYTAEALLKVVDSIQSMIGSIDQIAAVSNDQSDAVSQVNNGINQIATVVQSNSATAEQSAAASQELSAEAAGLKQLVEQFTFAQN</sequence>
<keyword evidence="10" id="KW-0732">Signal</keyword>
<evidence type="ECO:0000256" key="6">
    <source>
        <dbReference type="ARBA" id="ARBA00023136"/>
    </source>
</evidence>
<dbReference type="InterPro" id="IPR003660">
    <property type="entry name" value="HAMP_dom"/>
</dbReference>
<feature type="transmembrane region" description="Helical" evidence="9">
    <location>
        <begin position="282"/>
        <end position="301"/>
    </location>
</feature>
<dbReference type="PROSITE" id="PS50111">
    <property type="entry name" value="CHEMOTAXIS_TRANSDUC_2"/>
    <property type="match status" value="1"/>
</dbReference>